<dbReference type="Gene3D" id="3.40.50.720">
    <property type="entry name" value="NAD(P)-binding Rossmann-like Domain"/>
    <property type="match status" value="2"/>
</dbReference>
<reference evidence="7" key="1">
    <citation type="submission" date="2022-01" db="EMBL/GenBank/DDBJ databases">
        <title>Paenibacillus spongiae sp. nov., isolated from marine sponge.</title>
        <authorList>
            <person name="Li Z."/>
            <person name="Zhang M."/>
        </authorList>
    </citation>
    <scope>NUCLEOTIDE SEQUENCE</scope>
    <source>
        <strain evidence="7">PHS-Z3</strain>
    </source>
</reference>
<evidence type="ECO:0000256" key="2">
    <source>
        <dbReference type="ARBA" id="ARBA00023002"/>
    </source>
</evidence>
<dbReference type="RefSeq" id="WP_258388503.1">
    <property type="nucleotide sequence ID" value="NZ_CP091430.1"/>
</dbReference>
<dbReference type="PROSITE" id="PS00671">
    <property type="entry name" value="D_2_HYDROXYACID_DH_3"/>
    <property type="match status" value="1"/>
</dbReference>
<dbReference type="InterPro" id="IPR006139">
    <property type="entry name" value="D-isomer_2_OHA_DH_cat_dom"/>
</dbReference>
<dbReference type="PANTHER" id="PTHR43761:SF1">
    <property type="entry name" value="D-ISOMER SPECIFIC 2-HYDROXYACID DEHYDROGENASE CATALYTIC DOMAIN-CONTAINING PROTEIN-RELATED"/>
    <property type="match status" value="1"/>
</dbReference>
<evidence type="ECO:0000259" key="6">
    <source>
        <dbReference type="Pfam" id="PF02826"/>
    </source>
</evidence>
<dbReference type="InterPro" id="IPR036291">
    <property type="entry name" value="NAD(P)-bd_dom_sf"/>
</dbReference>
<dbReference type="InterPro" id="IPR006140">
    <property type="entry name" value="D-isomer_DH_NAD-bd"/>
</dbReference>
<dbReference type="SUPFAM" id="SSF52283">
    <property type="entry name" value="Formate/glycerate dehydrogenase catalytic domain-like"/>
    <property type="match status" value="1"/>
</dbReference>
<evidence type="ECO:0000313" key="8">
    <source>
        <dbReference type="Proteomes" id="UP001057877"/>
    </source>
</evidence>
<protein>
    <submittedName>
        <fullName evidence="7">D-2-hydroxyacid dehydrogenase</fullName>
    </submittedName>
</protein>
<dbReference type="PANTHER" id="PTHR43761">
    <property type="entry name" value="D-ISOMER SPECIFIC 2-HYDROXYACID DEHYDROGENASE FAMILY PROTEIN (AFU_ORTHOLOGUE AFUA_1G13630)"/>
    <property type="match status" value="1"/>
</dbReference>
<evidence type="ECO:0000256" key="4">
    <source>
        <dbReference type="RuleBase" id="RU003719"/>
    </source>
</evidence>
<dbReference type="InterPro" id="IPR029752">
    <property type="entry name" value="D-isomer_DH_CS1"/>
</dbReference>
<dbReference type="Proteomes" id="UP001057877">
    <property type="component" value="Chromosome"/>
</dbReference>
<evidence type="ECO:0000256" key="1">
    <source>
        <dbReference type="ARBA" id="ARBA00005854"/>
    </source>
</evidence>
<comment type="similarity">
    <text evidence="1 4">Belongs to the D-isomer specific 2-hydroxyacid dehydrogenase family.</text>
</comment>
<accession>A0ABY5SF96</accession>
<evidence type="ECO:0000256" key="3">
    <source>
        <dbReference type="ARBA" id="ARBA00023027"/>
    </source>
</evidence>
<gene>
    <name evidence="7" type="ORF">L1F29_11765</name>
</gene>
<dbReference type="PROSITE" id="PS00670">
    <property type="entry name" value="D_2_HYDROXYACID_DH_2"/>
    <property type="match status" value="1"/>
</dbReference>
<evidence type="ECO:0000259" key="5">
    <source>
        <dbReference type="Pfam" id="PF00389"/>
    </source>
</evidence>
<proteinExistence type="inferred from homology"/>
<dbReference type="InterPro" id="IPR029753">
    <property type="entry name" value="D-isomer_DH_CS"/>
</dbReference>
<name>A0ABY5SF96_9BACL</name>
<dbReference type="InterPro" id="IPR050418">
    <property type="entry name" value="D-iso_2-hydroxyacid_DH_PdxB"/>
</dbReference>
<dbReference type="CDD" id="cd12162">
    <property type="entry name" value="2-Hacid_dh_4"/>
    <property type="match status" value="1"/>
</dbReference>
<dbReference type="PROSITE" id="PS00065">
    <property type="entry name" value="D_2_HYDROXYACID_DH_1"/>
    <property type="match status" value="1"/>
</dbReference>
<keyword evidence="2 4" id="KW-0560">Oxidoreductase</keyword>
<dbReference type="Pfam" id="PF02826">
    <property type="entry name" value="2-Hacid_dh_C"/>
    <property type="match status" value="1"/>
</dbReference>
<keyword evidence="3" id="KW-0520">NAD</keyword>
<dbReference type="EMBL" id="CP091430">
    <property type="protein sequence ID" value="UVI32449.1"/>
    <property type="molecule type" value="Genomic_DNA"/>
</dbReference>
<feature type="domain" description="D-isomer specific 2-hydroxyacid dehydrogenase catalytic" evidence="5">
    <location>
        <begin position="17"/>
        <end position="317"/>
    </location>
</feature>
<dbReference type="SUPFAM" id="SSF51735">
    <property type="entry name" value="NAD(P)-binding Rossmann-fold domains"/>
    <property type="match status" value="1"/>
</dbReference>
<organism evidence="7 8">
    <name type="scientific">Paenibacillus spongiae</name>
    <dbReference type="NCBI Taxonomy" id="2909671"/>
    <lineage>
        <taxon>Bacteria</taxon>
        <taxon>Bacillati</taxon>
        <taxon>Bacillota</taxon>
        <taxon>Bacilli</taxon>
        <taxon>Bacillales</taxon>
        <taxon>Paenibacillaceae</taxon>
        <taxon>Paenibacillus</taxon>
    </lineage>
</organism>
<evidence type="ECO:0000313" key="7">
    <source>
        <dbReference type="EMBL" id="UVI32449.1"/>
    </source>
</evidence>
<feature type="domain" description="D-isomer specific 2-hydroxyacid dehydrogenase NAD-binding" evidence="6">
    <location>
        <begin position="107"/>
        <end position="287"/>
    </location>
</feature>
<dbReference type="Pfam" id="PF00389">
    <property type="entry name" value="2-Hacid_dh"/>
    <property type="match status" value="1"/>
</dbReference>
<keyword evidence="8" id="KW-1185">Reference proteome</keyword>
<sequence>MKIVILDGYTLNPGDLSWEPLKALGDVTVHDRSSGDEILERSSGADVLLTNKTPLNAETIRQLPGLKYIGVLATGYNVVDTQAAAEQGIVVTNIPDYSTHSVAQLVFALLLEQCNHVAAHNAAVHAGRWSAGPDFTFTLHPLLELADKTMGIFGYGQIGQQVARLALAFGMKVIVHTRTEKRVEGLEEVRFVSEDALFAESDVISLHSPLTKETSGIVNKRTLGLMKPTAFLINTARGGHVVEHDLADALKGGRIAGAALDVLSAEPPAADHPLIGAPNCIITPHIAWETVEARQRLMEIAASNLRSFQDGEAVNRVN</sequence>